<accession>A0A1Y4I907</accession>
<dbReference type="RefSeq" id="WP_087345598.1">
    <property type="nucleotide sequence ID" value="NZ_NFJX01000014.1"/>
</dbReference>
<evidence type="ECO:0000313" key="2">
    <source>
        <dbReference type="Proteomes" id="UP000195950"/>
    </source>
</evidence>
<gene>
    <name evidence="1" type="ORF">B5F32_14690</name>
</gene>
<dbReference type="EMBL" id="NFJX01000014">
    <property type="protein sequence ID" value="OUP16818.1"/>
    <property type="molecule type" value="Genomic_DNA"/>
</dbReference>
<dbReference type="AlphaFoldDB" id="A0A1Y4I907"/>
<name>A0A1Y4I907_PARDI</name>
<dbReference type="Proteomes" id="UP000195950">
    <property type="component" value="Unassembled WGS sequence"/>
</dbReference>
<evidence type="ECO:0000313" key="1">
    <source>
        <dbReference type="EMBL" id="OUP16818.1"/>
    </source>
</evidence>
<reference evidence="2" key="1">
    <citation type="submission" date="2017-04" db="EMBL/GenBank/DDBJ databases">
        <title>Function of individual gut microbiota members based on whole genome sequencing of pure cultures obtained from chicken caecum.</title>
        <authorList>
            <person name="Medvecky M."/>
            <person name="Cejkova D."/>
            <person name="Polansky O."/>
            <person name="Karasova D."/>
            <person name="Kubasova T."/>
            <person name="Cizek A."/>
            <person name="Rychlik I."/>
        </authorList>
    </citation>
    <scope>NUCLEOTIDE SEQUENCE [LARGE SCALE GENOMIC DNA]</scope>
    <source>
        <strain evidence="2">An199</strain>
    </source>
</reference>
<organism evidence="1 2">
    <name type="scientific">Parabacteroides distasonis</name>
    <dbReference type="NCBI Taxonomy" id="823"/>
    <lineage>
        <taxon>Bacteria</taxon>
        <taxon>Pseudomonadati</taxon>
        <taxon>Bacteroidota</taxon>
        <taxon>Bacteroidia</taxon>
        <taxon>Bacteroidales</taxon>
        <taxon>Tannerellaceae</taxon>
        <taxon>Parabacteroides</taxon>
    </lineage>
</organism>
<protein>
    <submittedName>
        <fullName evidence="1">Uncharacterized protein</fullName>
    </submittedName>
</protein>
<comment type="caution">
    <text evidence="1">The sequence shown here is derived from an EMBL/GenBank/DDBJ whole genome shotgun (WGS) entry which is preliminary data.</text>
</comment>
<sequence>MRKITIKDIDYLVPGTWDEMTAEQLCFLANILNSKSTAQEAKVKMLLFCLSARIRRYQKANGTGYAVSLPKDRIWITAEQLAALSTIFDFLFQETEKGIELDIRLTHNPFPVYKGKDIELYGPEDGLTNISYGQFIMLQTWQQRMRQDFFEALDNFLSIIWKDGSFTIREDGDPAWFRNVEPIVKTVMFWYYLGSMNFIQAKFSRVFSSGGNEAPLDIFDTQQRIVDEMASGDVTKKEQVKQSLLYDALYTLEVAIEKEEKKKQDM</sequence>
<proteinExistence type="predicted"/>